<name>Q4SV99_TETNG</name>
<dbReference type="AlphaFoldDB" id="Q4SV99"/>
<sequence>TRRIDEIRAPTFKPVTRVSAADLLPRDRLVLRSASHARFALFENLRPKPMGSHAGWRLQKQSEPSDSAKLGACEMTLCSHLKGQHCSAGKRLKNAL</sequence>
<comment type="caution">
    <text evidence="1">The sequence shown here is derived from an EMBL/GenBank/DDBJ whole genome shotgun (WGS) entry which is preliminary data.</text>
</comment>
<organism evidence="1">
    <name type="scientific">Tetraodon nigroviridis</name>
    <name type="common">Spotted green pufferfish</name>
    <name type="synonym">Chelonodon nigroviridis</name>
    <dbReference type="NCBI Taxonomy" id="99883"/>
    <lineage>
        <taxon>Eukaryota</taxon>
        <taxon>Metazoa</taxon>
        <taxon>Chordata</taxon>
        <taxon>Craniata</taxon>
        <taxon>Vertebrata</taxon>
        <taxon>Euteleostomi</taxon>
        <taxon>Actinopterygii</taxon>
        <taxon>Neopterygii</taxon>
        <taxon>Teleostei</taxon>
        <taxon>Neoteleostei</taxon>
        <taxon>Acanthomorphata</taxon>
        <taxon>Eupercaria</taxon>
        <taxon>Tetraodontiformes</taxon>
        <taxon>Tetradontoidea</taxon>
        <taxon>Tetraodontidae</taxon>
        <taxon>Tetraodon</taxon>
    </lineage>
</organism>
<feature type="non-terminal residue" evidence="1">
    <location>
        <position position="1"/>
    </location>
</feature>
<evidence type="ECO:0000313" key="1">
    <source>
        <dbReference type="EMBL" id="CAF95433.1"/>
    </source>
</evidence>
<protein>
    <submittedName>
        <fullName evidence="1">(spotted green pufferfish) hypothetical protein</fullName>
    </submittedName>
</protein>
<reference evidence="1" key="1">
    <citation type="journal article" date="2004" name="Nature">
        <title>Genome duplication in the teleost fish Tetraodon nigroviridis reveals the early vertebrate proto-karyotype.</title>
        <authorList>
            <person name="Jaillon O."/>
            <person name="Aury J.-M."/>
            <person name="Brunet F."/>
            <person name="Petit J.-L."/>
            <person name="Stange-Thomann N."/>
            <person name="Mauceli E."/>
            <person name="Bouneau L."/>
            <person name="Fischer C."/>
            <person name="Ozouf-Costaz C."/>
            <person name="Bernot A."/>
            <person name="Nicaud S."/>
            <person name="Jaffe D."/>
            <person name="Fisher S."/>
            <person name="Lutfalla G."/>
            <person name="Dossat C."/>
            <person name="Segurens B."/>
            <person name="Dasilva C."/>
            <person name="Salanoubat M."/>
            <person name="Levy M."/>
            <person name="Boudet N."/>
            <person name="Castellano S."/>
            <person name="Anthouard V."/>
            <person name="Jubin C."/>
            <person name="Castelli V."/>
            <person name="Katinka M."/>
            <person name="Vacherie B."/>
            <person name="Biemont C."/>
            <person name="Skalli Z."/>
            <person name="Cattolico L."/>
            <person name="Poulain J."/>
            <person name="De Berardinis V."/>
            <person name="Cruaud C."/>
            <person name="Duprat S."/>
            <person name="Brottier P."/>
            <person name="Coutanceau J.-P."/>
            <person name="Gouzy J."/>
            <person name="Parra G."/>
            <person name="Lardier G."/>
            <person name="Chapple C."/>
            <person name="McKernan K.J."/>
            <person name="McEwan P."/>
            <person name="Bosak S."/>
            <person name="Kellis M."/>
            <person name="Volff J.-N."/>
            <person name="Guigo R."/>
            <person name="Zody M.C."/>
            <person name="Mesirov J."/>
            <person name="Lindblad-Toh K."/>
            <person name="Birren B."/>
            <person name="Nusbaum C."/>
            <person name="Kahn D."/>
            <person name="Robinson-Rechavi M."/>
            <person name="Laudet V."/>
            <person name="Schachter V."/>
            <person name="Quetier F."/>
            <person name="Saurin W."/>
            <person name="Scarpelli C."/>
            <person name="Wincker P."/>
            <person name="Lander E.S."/>
            <person name="Weissenbach J."/>
            <person name="Roest Crollius H."/>
        </authorList>
    </citation>
    <scope>NUCLEOTIDE SEQUENCE [LARGE SCALE GENOMIC DNA]</scope>
</reference>
<reference evidence="1" key="2">
    <citation type="submission" date="2004-02" db="EMBL/GenBank/DDBJ databases">
        <authorList>
            <consortium name="Genoscope"/>
            <consortium name="Whitehead Institute Centre for Genome Research"/>
        </authorList>
    </citation>
    <scope>NUCLEOTIDE SEQUENCE</scope>
</reference>
<dbReference type="EMBL" id="CAAE01013771">
    <property type="protein sequence ID" value="CAF95433.1"/>
    <property type="molecule type" value="Genomic_DNA"/>
</dbReference>
<gene>
    <name evidence="1" type="ORF">GSTENG00012086001</name>
</gene>
<proteinExistence type="predicted"/>
<dbReference type="KEGG" id="tng:GSTEN00012086G001"/>
<accession>Q4SV99</accession>